<name>E7SBK9_9STRE</name>
<dbReference type="AlphaFoldDB" id="E7SBK9"/>
<dbReference type="EMBL" id="AEQR01000019">
    <property type="protein sequence ID" value="EFV99468.1"/>
    <property type="molecule type" value="Genomic_DNA"/>
</dbReference>
<dbReference type="Proteomes" id="UP000002814">
    <property type="component" value="Unassembled WGS sequence"/>
</dbReference>
<keyword evidence="4" id="KW-1185">Reference proteome</keyword>
<evidence type="ECO:0000313" key="3">
    <source>
        <dbReference type="EMBL" id="EFV99468.1"/>
    </source>
</evidence>
<gene>
    <name evidence="3" type="ORF">HMPREF9421_1576</name>
</gene>
<protein>
    <submittedName>
        <fullName evidence="3">Uncharacterized protein</fullName>
    </submittedName>
</protein>
<evidence type="ECO:0000256" key="2">
    <source>
        <dbReference type="SAM" id="Phobius"/>
    </source>
</evidence>
<organism evidence="3 4">
    <name type="scientific">Streptococcus australis ATCC 700641</name>
    <dbReference type="NCBI Taxonomy" id="888833"/>
    <lineage>
        <taxon>Bacteria</taxon>
        <taxon>Bacillati</taxon>
        <taxon>Bacillota</taxon>
        <taxon>Bacilli</taxon>
        <taxon>Lactobacillales</taxon>
        <taxon>Streptococcaceae</taxon>
        <taxon>Streptococcus</taxon>
    </lineage>
</organism>
<comment type="caution">
    <text evidence="3">The sequence shown here is derived from an EMBL/GenBank/DDBJ whole genome shotgun (WGS) entry which is preliminary data.</text>
</comment>
<sequence>MNKKWVELFEKVIGRKPTPEEFIAGRDSGFDFKAIKSIAGVAIDQVASEAPGLGGQEPVVELVNPLQQAWEERFFALYGRAPLPEEIESARSQNFEIVEGPAPTIHLDETNQTTQVFAPVESPSEAPESLSQPVEGLAPAEAPEQEETVKKGKKKKEKKVKKEKKGKKKKVFFFSILALLVLALSGLGYYFSTTTGPQVTVDKLVTAIE</sequence>
<dbReference type="PATRIC" id="fig|888833.12.peg.669"/>
<proteinExistence type="predicted"/>
<feature type="transmembrane region" description="Helical" evidence="2">
    <location>
        <begin position="171"/>
        <end position="191"/>
    </location>
</feature>
<feature type="region of interest" description="Disordered" evidence="1">
    <location>
        <begin position="119"/>
        <end position="162"/>
    </location>
</feature>
<evidence type="ECO:0000256" key="1">
    <source>
        <dbReference type="SAM" id="MobiDB-lite"/>
    </source>
</evidence>
<keyword evidence="2" id="KW-1133">Transmembrane helix</keyword>
<dbReference type="HOGENOM" id="CLU_1293696_0_0_9"/>
<dbReference type="GeneID" id="93921638"/>
<reference evidence="3 4" key="1">
    <citation type="submission" date="2010-12" db="EMBL/GenBank/DDBJ databases">
        <authorList>
            <person name="Muzny D."/>
            <person name="Qin X."/>
            <person name="Deng J."/>
            <person name="Jiang H."/>
            <person name="Liu Y."/>
            <person name="Qu J."/>
            <person name="Song X.-Z."/>
            <person name="Zhang L."/>
            <person name="Thornton R."/>
            <person name="Coyle M."/>
            <person name="Francisco L."/>
            <person name="Jackson L."/>
            <person name="Javaid M."/>
            <person name="Korchina V."/>
            <person name="Kovar C."/>
            <person name="Mata R."/>
            <person name="Mathew T."/>
            <person name="Ngo R."/>
            <person name="Nguyen L."/>
            <person name="Nguyen N."/>
            <person name="Okwuonu G."/>
            <person name="Ongeri F."/>
            <person name="Pham C."/>
            <person name="Simmons D."/>
            <person name="Wilczek-Boney K."/>
            <person name="Hale W."/>
            <person name="Jakkamsetti A."/>
            <person name="Pham P."/>
            <person name="Ruth R."/>
            <person name="San Lucas F."/>
            <person name="Warren J."/>
            <person name="Zhang J."/>
            <person name="Zhao Z."/>
            <person name="Zhou C."/>
            <person name="Zhu D."/>
            <person name="Lee S."/>
            <person name="Bess C."/>
            <person name="Blankenburg K."/>
            <person name="Forbes L."/>
            <person name="Fu Q."/>
            <person name="Gubbala S."/>
            <person name="Hirani K."/>
            <person name="Jayaseelan J.C."/>
            <person name="Lara F."/>
            <person name="Munidasa M."/>
            <person name="Palculict T."/>
            <person name="Patil S."/>
            <person name="Pu L.-L."/>
            <person name="Saada N."/>
            <person name="Tang L."/>
            <person name="Weissenberger G."/>
            <person name="Zhu Y."/>
            <person name="Hemphill L."/>
            <person name="Shang Y."/>
            <person name="Youmans B."/>
            <person name="Ayvaz T."/>
            <person name="Ross M."/>
            <person name="Santibanez J."/>
            <person name="Aqrawi P."/>
            <person name="Gross S."/>
            <person name="Joshi V."/>
            <person name="Fowler G."/>
            <person name="Nazareth L."/>
            <person name="Reid J."/>
            <person name="Worley K."/>
            <person name="Petrosino J."/>
            <person name="Highlander S."/>
            <person name="Gibbs R."/>
        </authorList>
    </citation>
    <scope>NUCLEOTIDE SEQUENCE [LARGE SCALE GENOMIC DNA]</scope>
    <source>
        <strain evidence="3 4">ATCC 700641</strain>
    </source>
</reference>
<feature type="compositionally biased region" description="Basic residues" evidence="1">
    <location>
        <begin position="151"/>
        <end position="162"/>
    </location>
</feature>
<evidence type="ECO:0000313" key="4">
    <source>
        <dbReference type="Proteomes" id="UP000002814"/>
    </source>
</evidence>
<accession>E7SBK9</accession>
<dbReference type="RefSeq" id="WP_006596469.1">
    <property type="nucleotide sequence ID" value="NZ_AFUD01000034.1"/>
</dbReference>
<keyword evidence="2" id="KW-0472">Membrane</keyword>
<keyword evidence="2" id="KW-0812">Transmembrane</keyword>